<evidence type="ECO:0000259" key="7">
    <source>
        <dbReference type="PROSITE" id="PS50011"/>
    </source>
</evidence>
<feature type="domain" description="Protein kinase" evidence="7">
    <location>
        <begin position="4"/>
        <end position="256"/>
    </location>
</feature>
<name>Q95VS7_ANTLO</name>
<dbReference type="Pfam" id="PF00069">
    <property type="entry name" value="Pkinase"/>
    <property type="match status" value="1"/>
</dbReference>
<accession>Q95VS7</accession>
<dbReference type="AlphaFoldDB" id="Q95VS7"/>
<dbReference type="GO" id="GO:0005737">
    <property type="term" value="C:cytoplasm"/>
    <property type="evidence" value="ECO:0007669"/>
    <property type="project" value="TreeGrafter"/>
</dbReference>
<keyword evidence="2" id="KW-0723">Serine/threonine-protein kinase</keyword>
<dbReference type="FunFam" id="1.10.510.10:FF:000571">
    <property type="entry name" value="Maternal embryonic leucine zipper kinase"/>
    <property type="match status" value="1"/>
</dbReference>
<dbReference type="InterPro" id="IPR011009">
    <property type="entry name" value="Kinase-like_dom_sf"/>
</dbReference>
<dbReference type="InterPro" id="IPR000719">
    <property type="entry name" value="Prot_kinase_dom"/>
</dbReference>
<dbReference type="GO" id="GO:0004674">
    <property type="term" value="F:protein serine/threonine kinase activity"/>
    <property type="evidence" value="ECO:0007669"/>
    <property type="project" value="UniProtKB-KW"/>
</dbReference>
<keyword evidence="5 8" id="KW-0418">Kinase</keyword>
<dbReference type="PANTHER" id="PTHR24346:SF82">
    <property type="entry name" value="KP78A-RELATED"/>
    <property type="match status" value="1"/>
</dbReference>
<protein>
    <submittedName>
        <fullName evidence="8">Checkpoint protein kinase</fullName>
    </submittedName>
</protein>
<evidence type="ECO:0000256" key="6">
    <source>
        <dbReference type="ARBA" id="ARBA00022840"/>
    </source>
</evidence>
<evidence type="ECO:0000256" key="5">
    <source>
        <dbReference type="ARBA" id="ARBA00022777"/>
    </source>
</evidence>
<dbReference type="GO" id="GO:0035556">
    <property type="term" value="P:intracellular signal transduction"/>
    <property type="evidence" value="ECO:0007669"/>
    <property type="project" value="TreeGrafter"/>
</dbReference>
<evidence type="ECO:0000256" key="3">
    <source>
        <dbReference type="ARBA" id="ARBA00022679"/>
    </source>
</evidence>
<dbReference type="EMBL" id="AF406785">
    <property type="protein sequence ID" value="AAL28053.1"/>
    <property type="molecule type" value="Genomic_DNA"/>
</dbReference>
<evidence type="ECO:0000256" key="4">
    <source>
        <dbReference type="ARBA" id="ARBA00022741"/>
    </source>
</evidence>
<keyword evidence="6" id="KW-0067">ATP-binding</keyword>
<reference evidence="8" key="1">
    <citation type="journal article" date="2001" name="Mol. Biochem. Parasitol.">
        <title>Alpha and beta subunits of pyruvate dehydrogenase E1 from the microsporidian Nosema locustae: mitochondrion-derived carbon metabolism in microsporidia.</title>
        <authorList>
            <person name="Fast N.M."/>
            <person name="Keeling P.J."/>
        </authorList>
    </citation>
    <scope>NUCLEOTIDE SEQUENCE</scope>
</reference>
<keyword evidence="4" id="KW-0547">Nucleotide-binding</keyword>
<dbReference type="GO" id="GO:0005524">
    <property type="term" value="F:ATP binding"/>
    <property type="evidence" value="ECO:0007669"/>
    <property type="project" value="UniProtKB-KW"/>
</dbReference>
<evidence type="ECO:0000256" key="2">
    <source>
        <dbReference type="ARBA" id="ARBA00022527"/>
    </source>
</evidence>
<sequence length="410" mass="46636">MANYKIFETLASGSTSKVKKGVDDNKQKFAIKIISKTFKSTKEVQKEIRIHRSLSHPNILKFIDFYEDESNFYIVLSLAPRELMDLIEIGVGLPHELAHFYFRQLVSAVKHLHEMGICHRDIKADNLLIDKNGNLLLADFGFATLYVYKGKRRKMRSVVGSYMYMAPEVLCGKYEGDKADIWSCGLVLLIMHTGVLAWNEPTMEDPRFEAYVKLKYHNYSPFNRIPFVVLSLIKRMLTVDPCKRIQITEIENSEWFAGDNALMDENGLCTDRARLAKHMEYQCTGIIFSQPGTVQCNQKTNFVLSQPTVVDNTPSLRRIYVFRDEKTVLEKIQALLAENVVQYVAEDSVIAFSTADRKRGVLSGEISTKNISNVCCITFRKLRGCSLEFKTLVTILADGIKAAFPHNSAT</sequence>
<evidence type="ECO:0000313" key="8">
    <source>
        <dbReference type="EMBL" id="AAL28053.1"/>
    </source>
</evidence>
<proteinExistence type="inferred from homology"/>
<keyword evidence="3" id="KW-0808">Transferase</keyword>
<dbReference type="PROSITE" id="PS50011">
    <property type="entry name" value="PROTEIN_KINASE_DOM"/>
    <property type="match status" value="1"/>
</dbReference>
<dbReference type="InterPro" id="IPR008271">
    <property type="entry name" value="Ser/Thr_kinase_AS"/>
</dbReference>
<gene>
    <name evidence="8" type="primary">chk1</name>
</gene>
<organism evidence="8">
    <name type="scientific">Antonospora locustae</name>
    <name type="common">Microsporidian parasite</name>
    <name type="synonym">Nosema locustae</name>
    <dbReference type="NCBI Taxonomy" id="278021"/>
    <lineage>
        <taxon>Eukaryota</taxon>
        <taxon>Fungi</taxon>
        <taxon>Fungi incertae sedis</taxon>
        <taxon>Microsporidia</taxon>
        <taxon>Antonospora</taxon>
    </lineage>
</organism>
<evidence type="ECO:0000256" key="1">
    <source>
        <dbReference type="ARBA" id="ARBA00010791"/>
    </source>
</evidence>
<dbReference type="PANTHER" id="PTHR24346">
    <property type="entry name" value="MAP/MICROTUBULE AFFINITY-REGULATING KINASE"/>
    <property type="match status" value="1"/>
</dbReference>
<dbReference type="PROSITE" id="PS00108">
    <property type="entry name" value="PROTEIN_KINASE_ST"/>
    <property type="match status" value="1"/>
</dbReference>
<dbReference type="Gene3D" id="1.10.510.10">
    <property type="entry name" value="Transferase(Phosphotransferase) domain 1"/>
    <property type="match status" value="1"/>
</dbReference>
<comment type="similarity">
    <text evidence="1">Belongs to the protein kinase superfamily. CAMK Ser/Thr protein kinase family. NIM1 subfamily.</text>
</comment>
<dbReference type="SUPFAM" id="SSF56112">
    <property type="entry name" value="Protein kinase-like (PK-like)"/>
    <property type="match status" value="1"/>
</dbReference>
<dbReference type="SMART" id="SM00220">
    <property type="entry name" value="S_TKc"/>
    <property type="match status" value="1"/>
</dbReference>